<gene>
    <name evidence="1" type="ORF">DIZ80_10290</name>
</gene>
<organism evidence="1 2">
    <name type="scientific">endosymbiont of Galathealinum brachiosum</name>
    <dbReference type="NCBI Taxonomy" id="2200906"/>
    <lineage>
        <taxon>Bacteria</taxon>
        <taxon>Pseudomonadati</taxon>
        <taxon>Pseudomonadota</taxon>
        <taxon>Gammaproteobacteria</taxon>
        <taxon>sulfur-oxidizing symbionts</taxon>
    </lineage>
</organism>
<dbReference type="AlphaFoldDB" id="A0A370DDK9"/>
<evidence type="ECO:0000313" key="1">
    <source>
        <dbReference type="EMBL" id="RDH82660.1"/>
    </source>
</evidence>
<evidence type="ECO:0008006" key="3">
    <source>
        <dbReference type="Google" id="ProtNLM"/>
    </source>
</evidence>
<evidence type="ECO:0000313" key="2">
    <source>
        <dbReference type="Proteomes" id="UP000254266"/>
    </source>
</evidence>
<proteinExistence type="predicted"/>
<accession>A0A370DDK9</accession>
<sequence>MSELALKHSPLPDDDQLISCQTCLDSVPLSESQISEAEEYVAYFCGLECYDLWVHQNQQANKLSVKK</sequence>
<comment type="caution">
    <text evidence="1">The sequence shown here is derived from an EMBL/GenBank/DDBJ whole genome shotgun (WGS) entry which is preliminary data.</text>
</comment>
<reference evidence="1 2" key="1">
    <citation type="journal article" date="2018" name="ISME J.">
        <title>Endosymbiont genomes yield clues of tubeworm success.</title>
        <authorList>
            <person name="Li Y."/>
            <person name="Liles M.R."/>
            <person name="Halanych K.M."/>
        </authorList>
    </citation>
    <scope>NUCLEOTIDE SEQUENCE [LARGE SCALE GENOMIC DNA]</scope>
    <source>
        <strain evidence="1">A1464</strain>
    </source>
</reference>
<dbReference type="EMBL" id="QFXC01000011">
    <property type="protein sequence ID" value="RDH82660.1"/>
    <property type="molecule type" value="Genomic_DNA"/>
</dbReference>
<keyword evidence="2" id="KW-1185">Reference proteome</keyword>
<dbReference type="InterPro" id="IPR021767">
    <property type="entry name" value="TnpM"/>
</dbReference>
<name>A0A370DDK9_9GAMM</name>
<dbReference type="Proteomes" id="UP000254266">
    <property type="component" value="Unassembled WGS sequence"/>
</dbReference>
<protein>
    <recommendedName>
        <fullName evidence="3">DUF3330 domain-containing protein</fullName>
    </recommendedName>
</protein>
<dbReference type="Pfam" id="PF11809">
    <property type="entry name" value="DUF3330"/>
    <property type="match status" value="1"/>
</dbReference>